<feature type="domain" description="CheC-like protein" evidence="3">
    <location>
        <begin position="8"/>
        <end position="43"/>
    </location>
</feature>
<feature type="domain" description="CheC-like protein" evidence="3">
    <location>
        <begin position="112"/>
        <end position="143"/>
    </location>
</feature>
<dbReference type="PANTHER" id="PTHR43693">
    <property type="entry name" value="PROTEIN PHOSPHATASE CHEZ"/>
    <property type="match status" value="1"/>
</dbReference>
<keyword evidence="2" id="KW-0378">Hydrolase</keyword>
<dbReference type="InterPro" id="IPR028976">
    <property type="entry name" value="CheC-like_sf"/>
</dbReference>
<protein>
    <submittedName>
        <fullName evidence="4">Chemotaxis protein CheC</fullName>
    </submittedName>
</protein>
<evidence type="ECO:0000313" key="4">
    <source>
        <dbReference type="EMBL" id="MFC5712126.1"/>
    </source>
</evidence>
<dbReference type="PANTHER" id="PTHR43693:SF1">
    <property type="entry name" value="PROTEIN PHOSPHATASE CHEZ"/>
    <property type="match status" value="1"/>
</dbReference>
<evidence type="ECO:0000256" key="1">
    <source>
        <dbReference type="ARBA" id="ARBA00022500"/>
    </source>
</evidence>
<dbReference type="EMBL" id="JBHSOZ010000003">
    <property type="protein sequence ID" value="MFC5712126.1"/>
    <property type="molecule type" value="Genomic_DNA"/>
</dbReference>
<proteinExistence type="predicted"/>
<keyword evidence="5" id="KW-1185">Reference proteome</keyword>
<dbReference type="CDD" id="cd17909">
    <property type="entry name" value="CheC_ClassI"/>
    <property type="match status" value="1"/>
</dbReference>
<comment type="caution">
    <text evidence="4">The sequence shown here is derived from an EMBL/GenBank/DDBJ whole genome shotgun (WGS) entry which is preliminary data.</text>
</comment>
<name>A0ABW0YJ40_9BACI</name>
<dbReference type="SUPFAM" id="SSF103039">
    <property type="entry name" value="CheC-like"/>
    <property type="match status" value="1"/>
</dbReference>
<accession>A0ABW0YJ40</accession>
<dbReference type="Pfam" id="PF04509">
    <property type="entry name" value="CheC"/>
    <property type="match status" value="2"/>
</dbReference>
<gene>
    <name evidence="4" type="ORF">ACFPU1_04990</name>
</gene>
<dbReference type="Proteomes" id="UP001596142">
    <property type="component" value="Unassembled WGS sequence"/>
</dbReference>
<evidence type="ECO:0000256" key="2">
    <source>
        <dbReference type="ARBA" id="ARBA00022801"/>
    </source>
</evidence>
<evidence type="ECO:0000313" key="5">
    <source>
        <dbReference type="Proteomes" id="UP001596142"/>
    </source>
</evidence>
<keyword evidence="1" id="KW-0145">Chemotaxis</keyword>
<dbReference type="InterPro" id="IPR050992">
    <property type="entry name" value="CheZ_family_phosphatases"/>
</dbReference>
<dbReference type="Gene3D" id="3.40.1550.10">
    <property type="entry name" value="CheC-like"/>
    <property type="match status" value="1"/>
</dbReference>
<dbReference type="InterPro" id="IPR007597">
    <property type="entry name" value="CheC"/>
</dbReference>
<dbReference type="RefSeq" id="WP_385939173.1">
    <property type="nucleotide sequence ID" value="NZ_JBHSOZ010000003.1"/>
</dbReference>
<evidence type="ECO:0000259" key="3">
    <source>
        <dbReference type="Pfam" id="PF04509"/>
    </source>
</evidence>
<sequence length="208" mass="22997">MDLIQSYHLDILKEAANIGAGNAATSLSKLTKEEIEMNVPEAVVMPFRDIPNHIGGAEKVMASVFFRLTGEAKGNMFFMLPEQEARAFIFDLTGTYFERITDIQHDPLAVSSLQEVGNILAGSYLTNLSEFLHVRIQHSVPSLAIDMAGAILEHGLLEWSEVGEYALVMSTVLKKKDSSHQSTGGHFFLLPDPETFVRLFQSLGVKDQ</sequence>
<reference evidence="5" key="1">
    <citation type="journal article" date="2019" name="Int. J. Syst. Evol. Microbiol.">
        <title>The Global Catalogue of Microorganisms (GCM) 10K type strain sequencing project: providing services to taxonomists for standard genome sequencing and annotation.</title>
        <authorList>
            <consortium name="The Broad Institute Genomics Platform"/>
            <consortium name="The Broad Institute Genome Sequencing Center for Infectious Disease"/>
            <person name="Wu L."/>
            <person name="Ma J."/>
        </authorList>
    </citation>
    <scope>NUCLEOTIDE SEQUENCE [LARGE SCALE GENOMIC DNA]</scope>
    <source>
        <strain evidence="5">CECT 7184</strain>
    </source>
</reference>
<organism evidence="4 5">
    <name type="scientific">Thalassorhabdus alkalitolerans</name>
    <dbReference type="NCBI Taxonomy" id="2282697"/>
    <lineage>
        <taxon>Bacteria</taxon>
        <taxon>Bacillati</taxon>
        <taxon>Bacillota</taxon>
        <taxon>Bacilli</taxon>
        <taxon>Bacillales</taxon>
        <taxon>Bacillaceae</taxon>
        <taxon>Thalassorhabdus</taxon>
    </lineage>
</organism>